<dbReference type="InterPro" id="IPR007915">
    <property type="entry name" value="TMEM258/Ost5"/>
</dbReference>
<dbReference type="AlphaFoldDB" id="A0A9P7VCX7"/>
<reference evidence="7" key="1">
    <citation type="submission" date="2021-03" db="EMBL/GenBank/DDBJ databases">
        <authorList>
            <person name="Palmer J.M."/>
        </authorList>
    </citation>
    <scope>NUCLEOTIDE SEQUENCE</scope>
    <source>
        <strain evidence="7">ARV_011</strain>
    </source>
</reference>
<evidence type="ECO:0000313" key="8">
    <source>
        <dbReference type="Proteomes" id="UP000790833"/>
    </source>
</evidence>
<evidence type="ECO:0000256" key="4">
    <source>
        <dbReference type="ARBA" id="ARBA00022989"/>
    </source>
</evidence>
<keyword evidence="5 6" id="KW-0472">Membrane</keyword>
<dbReference type="OrthoDB" id="4019621at2759"/>
<feature type="transmembrane region" description="Helical" evidence="6">
    <location>
        <begin position="30"/>
        <end position="49"/>
    </location>
</feature>
<keyword evidence="8" id="KW-1185">Reference proteome</keyword>
<keyword evidence="4 6" id="KW-1133">Transmembrane helix</keyword>
<dbReference type="GO" id="GO:0006487">
    <property type="term" value="P:protein N-linked glycosylation"/>
    <property type="evidence" value="ECO:0007669"/>
    <property type="project" value="UniProtKB-UniRule"/>
</dbReference>
<comment type="subcellular location">
    <subcellularLocation>
        <location evidence="1 6">Membrane</location>
        <topology evidence="1 6">Multi-pass membrane protein</topology>
    </subcellularLocation>
</comment>
<dbReference type="Proteomes" id="UP000790833">
    <property type="component" value="Unassembled WGS sequence"/>
</dbReference>
<dbReference type="EMBL" id="JAHMUF010000003">
    <property type="protein sequence ID" value="KAG7195417.1"/>
    <property type="molecule type" value="Genomic_DNA"/>
</dbReference>
<gene>
    <name evidence="7" type="ORF">KQ657_003175</name>
</gene>
<dbReference type="RefSeq" id="XP_043050962.1">
    <property type="nucleotide sequence ID" value="XM_043193910.1"/>
</dbReference>
<dbReference type="Pfam" id="PF05251">
    <property type="entry name" value="Ost5"/>
    <property type="match status" value="1"/>
</dbReference>
<comment type="subunit">
    <text evidence="6">Component of the oligosaccharyltransferase (OST) complex.</text>
</comment>
<organism evidence="7 8">
    <name type="scientific">Scheffersomyces spartinae</name>
    <dbReference type="NCBI Taxonomy" id="45513"/>
    <lineage>
        <taxon>Eukaryota</taxon>
        <taxon>Fungi</taxon>
        <taxon>Dikarya</taxon>
        <taxon>Ascomycota</taxon>
        <taxon>Saccharomycotina</taxon>
        <taxon>Pichiomycetes</taxon>
        <taxon>Debaryomycetaceae</taxon>
        <taxon>Scheffersomyces</taxon>
    </lineage>
</organism>
<protein>
    <recommendedName>
        <fullName evidence="6">Dolichyl-diphosphooligosaccharide-protein glycosyltransferase subunit OST5</fullName>
    </recommendedName>
</protein>
<evidence type="ECO:0000256" key="6">
    <source>
        <dbReference type="RuleBase" id="RU367008"/>
    </source>
</evidence>
<evidence type="ECO:0000256" key="2">
    <source>
        <dbReference type="ARBA" id="ARBA00009825"/>
    </source>
</evidence>
<evidence type="ECO:0000313" key="7">
    <source>
        <dbReference type="EMBL" id="KAG7195417.1"/>
    </source>
</evidence>
<evidence type="ECO:0000256" key="1">
    <source>
        <dbReference type="ARBA" id="ARBA00004141"/>
    </source>
</evidence>
<comment type="caution">
    <text evidence="7">The sequence shown here is derived from an EMBL/GenBank/DDBJ whole genome shotgun (WGS) entry which is preliminary data.</text>
</comment>
<sequence length="83" mass="8739">MSMGASYEDYSTLFYTRSIPVEPAGQAQSGYTIALLLVIALSAALLTDVKSQSIRSYFTNALIASASIGYGAVAVSNYVGVYV</sequence>
<keyword evidence="3 6" id="KW-0812">Transmembrane</keyword>
<dbReference type="GO" id="GO:0008250">
    <property type="term" value="C:oligosaccharyltransferase complex"/>
    <property type="evidence" value="ECO:0007669"/>
    <property type="project" value="UniProtKB-UniRule"/>
</dbReference>
<comment type="similarity">
    <text evidence="2 6">Belongs to the OST5 family.</text>
</comment>
<dbReference type="GeneID" id="66116549"/>
<feature type="transmembrane region" description="Helical" evidence="6">
    <location>
        <begin position="61"/>
        <end position="81"/>
    </location>
</feature>
<comment type="function">
    <text evidence="6">Subunit of the oligosaccharyl transferase (OST) complex that catalyzes the initial transfer of a defined glycan (Glc(3)Man(9)GlcNAc(2) in eukaryotes) from the lipid carrier dolichol-pyrophosphate to an asparagine residue within an Asn-X-Ser/Thr consensus motif in nascent polypeptide chains, the first step in protein N-glycosylation. N-glycosylation occurs cotranslationally and the complex associates with the Sec61 complex at the channel-forming translocon complex that mediates protein translocation across the endoplasmic reticulum (ER). All subunits are required for a maximal enzyme activity.</text>
</comment>
<evidence type="ECO:0000256" key="5">
    <source>
        <dbReference type="ARBA" id="ARBA00023136"/>
    </source>
</evidence>
<accession>A0A9P7VCX7</accession>
<name>A0A9P7VCX7_9ASCO</name>
<proteinExistence type="inferred from homology"/>
<evidence type="ECO:0000256" key="3">
    <source>
        <dbReference type="ARBA" id="ARBA00022692"/>
    </source>
</evidence>